<gene>
    <name evidence="1" type="ORF">OPT61_g381</name>
</gene>
<evidence type="ECO:0000313" key="1">
    <source>
        <dbReference type="EMBL" id="KAJ8118694.1"/>
    </source>
</evidence>
<organism evidence="1 2">
    <name type="scientific">Boeremia exigua</name>
    <dbReference type="NCBI Taxonomy" id="749465"/>
    <lineage>
        <taxon>Eukaryota</taxon>
        <taxon>Fungi</taxon>
        <taxon>Dikarya</taxon>
        <taxon>Ascomycota</taxon>
        <taxon>Pezizomycotina</taxon>
        <taxon>Dothideomycetes</taxon>
        <taxon>Pleosporomycetidae</taxon>
        <taxon>Pleosporales</taxon>
        <taxon>Pleosporineae</taxon>
        <taxon>Didymellaceae</taxon>
        <taxon>Boeremia</taxon>
    </lineage>
</organism>
<protein>
    <submittedName>
        <fullName evidence="1">Uncharacterized protein</fullName>
    </submittedName>
</protein>
<reference evidence="1" key="1">
    <citation type="submission" date="2022-11" db="EMBL/GenBank/DDBJ databases">
        <title>Genome Sequence of Boeremia exigua.</title>
        <authorList>
            <person name="Buettner E."/>
        </authorList>
    </citation>
    <scope>NUCLEOTIDE SEQUENCE</scope>
    <source>
        <strain evidence="1">CU02</strain>
    </source>
</reference>
<sequence length="779" mass="85171">MNPFNHSGDGSSMPHLPPFQISQFPAFRHASEELFEPSLFDYNPYLELEQNMQSSQMGNDSSSNEGSLLAQQMPSSYPSTAPSGAASGISALSSPTSAHSLQSIYQIIDMDDMGSLSAYGEPYSYGEFSNEEAHHGGVGNQEPQNDGILNQSHHTVDPANLYQSSAQDQALDEDFSWMLNEFDASNEQGFHSFDSTQNQGGEVPNPLLASSHHVSNEHVENQQTPASSVTGSHHTTNDESSEHSTGLTAQSTAQSTAQPIAQPATHPAAHPAAQPAAQPTHDQPKTVSINDGIPPRKKRTLPQISAAAQSKSGPTTKAKSLPRQNTAASRIAKPRVKKSSSEKLKFTRRAQSKFSEIQDVMEKLQAAADQLNARDDIEPADYPHPPYTNGLYFTSAQAAAAVNMITYWEPPTDDDTIPTTQAEREAWVIRLMASIKNNRGCLKTNEQKDSQSFLRRWADGATFFPATAVEAVAWKILQLAIDVHRQGWANPIPEPKLREDIYYSMLFSFEDRMKFIETVLQLSKSTCEDLIKGNRLDEIVGCPHVVFERIHGNNKSNKDKSGKLGTLTGHTIKKEITSPTIKKEEGSPKRKYADWETEDEDAEDESGKAPLNSERPRKRQKKTVVSASIDSNAAVEADASPRGAAYAVNDILDPQSMTQAEPLPTEPAALLKAMAKASKTDPKVMRTKRRIDDIDGDVAESASPAKKTRSRSHAKVPLEGKSHAKRRTRSAAAQSDSEAQLAAPDHRRKAVGKPASRTSTRNKTFATSSDMSAYLSEED</sequence>
<proteinExistence type="predicted"/>
<comment type="caution">
    <text evidence="1">The sequence shown here is derived from an EMBL/GenBank/DDBJ whole genome shotgun (WGS) entry which is preliminary data.</text>
</comment>
<accession>A0ACC2IU64</accession>
<dbReference type="EMBL" id="JAPHNI010000012">
    <property type="protein sequence ID" value="KAJ8118694.1"/>
    <property type="molecule type" value="Genomic_DNA"/>
</dbReference>
<evidence type="ECO:0000313" key="2">
    <source>
        <dbReference type="Proteomes" id="UP001153331"/>
    </source>
</evidence>
<keyword evidence="2" id="KW-1185">Reference proteome</keyword>
<dbReference type="Proteomes" id="UP001153331">
    <property type="component" value="Unassembled WGS sequence"/>
</dbReference>
<name>A0ACC2IU64_9PLEO</name>